<dbReference type="SUPFAM" id="SSF144232">
    <property type="entry name" value="HIT/MYND zinc finger-like"/>
    <property type="match status" value="1"/>
</dbReference>
<evidence type="ECO:0000256" key="5">
    <source>
        <dbReference type="ARBA" id="ARBA00049598"/>
    </source>
</evidence>
<evidence type="ECO:0000256" key="3">
    <source>
        <dbReference type="ARBA" id="ARBA00022771"/>
    </source>
</evidence>
<keyword evidence="4" id="KW-0862">Zinc</keyword>
<feature type="domain" description="HIT-type" evidence="8">
    <location>
        <begin position="36"/>
        <end position="69"/>
    </location>
</feature>
<dbReference type="Pfam" id="PF04438">
    <property type="entry name" value="zf-HIT"/>
    <property type="match status" value="1"/>
</dbReference>
<proteinExistence type="inferred from homology"/>
<gene>
    <name evidence="9" type="ORF">IE077_002819</name>
</gene>
<dbReference type="PROSITE" id="PS51083">
    <property type="entry name" value="ZF_HIT"/>
    <property type="match status" value="1"/>
</dbReference>
<reference evidence="9 10" key="1">
    <citation type="journal article" date="2020" name="bioRxiv">
        <title>Metabolic contributions of an alphaproteobacterial endosymbiont in the apicomplexan Cardiosporidium cionae.</title>
        <authorList>
            <person name="Hunter E.S."/>
            <person name="Paight C.J."/>
            <person name="Lane C.E."/>
        </authorList>
    </citation>
    <scope>NUCLEOTIDE SEQUENCE [LARGE SCALE GENOMIC DNA]</scope>
    <source>
        <strain evidence="9">ESH_2018</strain>
    </source>
</reference>
<dbReference type="PANTHER" id="PTHR13483">
    <property type="entry name" value="BOX C_D SNORNA PROTEIN 1-RELATED"/>
    <property type="match status" value="1"/>
</dbReference>
<name>A0ABQ7JA04_9APIC</name>
<evidence type="ECO:0000313" key="9">
    <source>
        <dbReference type="EMBL" id="KAF8820785.1"/>
    </source>
</evidence>
<sequence>MSLSSTLSSSLSIASTALNAPIEKNPHSEKQTFPACEACGSPSIYSCPACSTRSCSLTCVKAHKTQRNCSGKTSPFETNVAFRNYSEATLLKDFQFLERSSRLIESSARLFCRHAVERSFTSYRRCSVSGLRRICEQRRIDLRVCPGELERRRVNTTVISKNKIFWRIQWKFIGVQQTYVDSKICEENTLETLLQRFLKNRWKGGITKHDLMEYRQAGIEKVHILYQDTPLSPPRYYYLNLKMKLRDCLIGKTVIEFPEFSVVLSTELHQFIILPQVVKVEQAIEQYSSEEEKKAQHWNCQHSSQATEVS</sequence>
<protein>
    <submittedName>
        <fullName evidence="9">HIT zinc finger protein</fullName>
    </submittedName>
</protein>
<evidence type="ECO:0000256" key="4">
    <source>
        <dbReference type="ARBA" id="ARBA00022833"/>
    </source>
</evidence>
<dbReference type="PANTHER" id="PTHR13483:SF3">
    <property type="entry name" value="BOX C_D SNORNA PROTEIN 1"/>
    <property type="match status" value="1"/>
</dbReference>
<comment type="similarity">
    <text evidence="6">Belongs to the BCD1 family.</text>
</comment>
<evidence type="ECO:0000259" key="8">
    <source>
        <dbReference type="PROSITE" id="PS51083"/>
    </source>
</evidence>
<keyword evidence="10" id="KW-1185">Reference proteome</keyword>
<evidence type="ECO:0000256" key="6">
    <source>
        <dbReference type="ARBA" id="ARBA00049654"/>
    </source>
</evidence>
<dbReference type="InterPro" id="IPR051639">
    <property type="entry name" value="BCD1"/>
</dbReference>
<dbReference type="EMBL" id="JADAQX010000302">
    <property type="protein sequence ID" value="KAF8820785.1"/>
    <property type="molecule type" value="Genomic_DNA"/>
</dbReference>
<evidence type="ECO:0000256" key="7">
    <source>
        <dbReference type="PROSITE-ProRule" id="PRU00453"/>
    </source>
</evidence>
<comment type="function">
    <text evidence="5">Required for box C/D snoRNAs accumulation involved in snoRNA processing, snoRNA transport to the nucleolus and ribosome biogenesis.</text>
</comment>
<evidence type="ECO:0000313" key="10">
    <source>
        <dbReference type="Proteomes" id="UP000823046"/>
    </source>
</evidence>
<dbReference type="InterPro" id="IPR057721">
    <property type="entry name" value="BCD1_alpha/beta"/>
</dbReference>
<keyword evidence="2" id="KW-0479">Metal-binding</keyword>
<dbReference type="CDD" id="cd23023">
    <property type="entry name" value="zf-HIT_BCD1"/>
    <property type="match status" value="1"/>
</dbReference>
<organism evidence="9 10">
    <name type="scientific">Cardiosporidium cionae</name>
    <dbReference type="NCBI Taxonomy" id="476202"/>
    <lineage>
        <taxon>Eukaryota</taxon>
        <taxon>Sar</taxon>
        <taxon>Alveolata</taxon>
        <taxon>Apicomplexa</taxon>
        <taxon>Aconoidasida</taxon>
        <taxon>Nephromycida</taxon>
        <taxon>Cardiosporidium</taxon>
    </lineage>
</organism>
<dbReference type="Proteomes" id="UP000823046">
    <property type="component" value="Unassembled WGS sequence"/>
</dbReference>
<evidence type="ECO:0000256" key="1">
    <source>
        <dbReference type="ARBA" id="ARBA00022553"/>
    </source>
</evidence>
<dbReference type="InterPro" id="IPR007529">
    <property type="entry name" value="Znf_HIT"/>
</dbReference>
<dbReference type="Gene3D" id="3.30.60.190">
    <property type="match status" value="1"/>
</dbReference>
<evidence type="ECO:0000256" key="2">
    <source>
        <dbReference type="ARBA" id="ARBA00022723"/>
    </source>
</evidence>
<comment type="caution">
    <text evidence="9">The sequence shown here is derived from an EMBL/GenBank/DDBJ whole genome shotgun (WGS) entry which is preliminary data.</text>
</comment>
<dbReference type="Pfam" id="PF25790">
    <property type="entry name" value="BCD1"/>
    <property type="match status" value="1"/>
</dbReference>
<keyword evidence="1" id="KW-0597">Phosphoprotein</keyword>
<accession>A0ABQ7JA04</accession>
<keyword evidence="3 7" id="KW-0863">Zinc-finger</keyword>